<evidence type="ECO:0000259" key="7">
    <source>
        <dbReference type="Pfam" id="PF00425"/>
    </source>
</evidence>
<comment type="catalytic activity">
    <reaction evidence="1">
        <text>chorismate = isochorismate</text>
        <dbReference type="Rhea" id="RHEA:18985"/>
        <dbReference type="ChEBI" id="CHEBI:29748"/>
        <dbReference type="ChEBI" id="CHEBI:29780"/>
        <dbReference type="EC" id="5.4.4.2"/>
    </reaction>
</comment>
<reference evidence="9" key="1">
    <citation type="submission" date="2017-06" db="EMBL/GenBank/DDBJ databases">
        <authorList>
            <person name="Varghese N."/>
            <person name="Submissions S."/>
        </authorList>
    </citation>
    <scope>NUCLEOTIDE SEQUENCE [LARGE SCALE GENOMIC DNA]</scope>
    <source>
        <strain evidence="9">DSM 44485</strain>
    </source>
</reference>
<dbReference type="InterPro" id="IPR015890">
    <property type="entry name" value="Chorismate_C"/>
</dbReference>
<dbReference type="InterPro" id="IPR004561">
    <property type="entry name" value="IsoChor_synthase"/>
</dbReference>
<feature type="region of interest" description="Disordered" evidence="6">
    <location>
        <begin position="169"/>
        <end position="195"/>
    </location>
</feature>
<dbReference type="Proteomes" id="UP000198420">
    <property type="component" value="Unassembled WGS sequence"/>
</dbReference>
<dbReference type="NCBIfam" id="TIGR00543">
    <property type="entry name" value="isochor_syn"/>
    <property type="match status" value="1"/>
</dbReference>
<keyword evidence="9" id="KW-1185">Reference proteome</keyword>
<keyword evidence="4" id="KW-0413">Isomerase</keyword>
<evidence type="ECO:0000313" key="8">
    <source>
        <dbReference type="EMBL" id="SNS39819.1"/>
    </source>
</evidence>
<dbReference type="SUPFAM" id="SSF56322">
    <property type="entry name" value="ADC synthase"/>
    <property type="match status" value="1"/>
</dbReference>
<evidence type="ECO:0000256" key="6">
    <source>
        <dbReference type="SAM" id="MobiDB-lite"/>
    </source>
</evidence>
<dbReference type="InterPro" id="IPR005801">
    <property type="entry name" value="ADC_synthase"/>
</dbReference>
<evidence type="ECO:0000256" key="4">
    <source>
        <dbReference type="ARBA" id="ARBA00023235"/>
    </source>
</evidence>
<sequence length="437" mass="46534">MKLAVTAPDRLTVRTVPIPDPGDLIARLPHPSALAWIRHGEGIVGWGEAARLTLPGGHDRFDAAARMLHDLFGAAAVDDTVNVPGSGPVAFGTFGFDPKSPDSTLIVPRRILGRRDGRAWLTTIGDDTDPLTLANPPQPPTGLHWSDGALPEHAWKHAVATAVDRIRRGHLAPGTGPAQPGHPTAPPPRPADNTGHLGKVVLARDLTVRADTPIDARVLLQRLAARYPGCYTFSCAGMVGATPELLIRRTGGDIESLVLAGTTARGDTPADDHARAARLFTSAKDREEHRYAAEMVRDALTPLCAHLTVPDEPELLTLPNLLHLASPLRGRLAADRSVLDVVAALHPTPAVCGTPTDTAMDLIRELEGMDRGRYAGPVGWVDARGDGEWGIALRCAEIDGTRARLFAGCGIVADSDPDAELAEARTKFRPMQYALHG</sequence>
<comment type="similarity">
    <text evidence="2">Belongs to the isochorismate synthase family.</text>
</comment>
<dbReference type="PANTHER" id="PTHR42839:SF2">
    <property type="entry name" value="ISOCHORISMATE SYNTHASE ENTC"/>
    <property type="match status" value="1"/>
</dbReference>
<dbReference type="Gene3D" id="3.60.120.10">
    <property type="entry name" value="Anthranilate synthase"/>
    <property type="match status" value="1"/>
</dbReference>
<gene>
    <name evidence="8" type="ORF">SAMN06265355_116108</name>
</gene>
<name>A0A239E5T6_9ACTN</name>
<proteinExistence type="inferred from homology"/>
<dbReference type="PANTHER" id="PTHR42839">
    <property type="entry name" value="ISOCHORISMATE SYNTHASE ENTC"/>
    <property type="match status" value="1"/>
</dbReference>
<dbReference type="EMBL" id="FZNP01000016">
    <property type="protein sequence ID" value="SNS39819.1"/>
    <property type="molecule type" value="Genomic_DNA"/>
</dbReference>
<evidence type="ECO:0000256" key="1">
    <source>
        <dbReference type="ARBA" id="ARBA00000799"/>
    </source>
</evidence>
<dbReference type="EC" id="5.4.4.2" evidence="3"/>
<evidence type="ECO:0000256" key="5">
    <source>
        <dbReference type="ARBA" id="ARBA00041564"/>
    </source>
</evidence>
<dbReference type="AlphaFoldDB" id="A0A239E5T6"/>
<organism evidence="8 9">
    <name type="scientific">Actinomadura mexicana</name>
    <dbReference type="NCBI Taxonomy" id="134959"/>
    <lineage>
        <taxon>Bacteria</taxon>
        <taxon>Bacillati</taxon>
        <taxon>Actinomycetota</taxon>
        <taxon>Actinomycetes</taxon>
        <taxon>Streptosporangiales</taxon>
        <taxon>Thermomonosporaceae</taxon>
        <taxon>Actinomadura</taxon>
    </lineage>
</organism>
<feature type="domain" description="Chorismate-utilising enzyme C-terminal" evidence="7">
    <location>
        <begin position="194"/>
        <end position="427"/>
    </location>
</feature>
<dbReference type="Pfam" id="PF00425">
    <property type="entry name" value="Chorismate_bind"/>
    <property type="match status" value="1"/>
</dbReference>
<protein>
    <recommendedName>
        <fullName evidence="3">isochorismate synthase</fullName>
        <ecNumber evidence="3">5.4.4.2</ecNumber>
    </recommendedName>
    <alternativeName>
        <fullName evidence="5">Isochorismate mutase</fullName>
    </alternativeName>
</protein>
<feature type="compositionally biased region" description="Low complexity" evidence="6">
    <location>
        <begin position="172"/>
        <end position="182"/>
    </location>
</feature>
<evidence type="ECO:0000256" key="3">
    <source>
        <dbReference type="ARBA" id="ARBA00012824"/>
    </source>
</evidence>
<evidence type="ECO:0000256" key="2">
    <source>
        <dbReference type="ARBA" id="ARBA00005297"/>
    </source>
</evidence>
<accession>A0A239E5T6</accession>
<dbReference type="RefSeq" id="WP_179279111.1">
    <property type="nucleotide sequence ID" value="NZ_FZNP01000016.1"/>
</dbReference>
<dbReference type="GO" id="GO:0008909">
    <property type="term" value="F:isochorismate synthase activity"/>
    <property type="evidence" value="ECO:0007669"/>
    <property type="project" value="UniProtKB-EC"/>
</dbReference>
<evidence type="ECO:0000313" key="9">
    <source>
        <dbReference type="Proteomes" id="UP000198420"/>
    </source>
</evidence>